<sequence length="181" mass="18342">MKRRAHELRVPRGIPGIVPRLLVLLVTTAGVLALTPFIVWQVVAVAAASVSVVLPRSFAAWAGAACLPIGVLLTAPSPGRTALAVLLVHAIHVLAALSLTIPAGSRIAPGLLRPVLRRFVVIQAIAQPVAATAALLPQAGAADTAWLAPLGAALLLVVATATTQLMRRGSAARGADVGGPS</sequence>
<feature type="transmembrane region" description="Helical" evidence="1">
    <location>
        <begin position="82"/>
        <end position="103"/>
    </location>
</feature>
<dbReference type="Proteomes" id="UP001199642">
    <property type="component" value="Chromosome"/>
</dbReference>
<proteinExistence type="predicted"/>
<accession>A0ABY3RW75</accession>
<feature type="transmembrane region" description="Helical" evidence="1">
    <location>
        <begin position="145"/>
        <end position="163"/>
    </location>
</feature>
<protein>
    <submittedName>
        <fullName evidence="2">Uncharacterized protein</fullName>
    </submittedName>
</protein>
<reference evidence="2 3" key="1">
    <citation type="submission" date="2023-01" db="EMBL/GenBank/DDBJ databases">
        <title>Characterization of estradiol degrading bacteria Microbacterium sp. MZT7 and reveal degrading genes through genome analysis.</title>
        <authorList>
            <person name="Hao P."/>
            <person name="Gao Y."/>
        </authorList>
    </citation>
    <scope>NUCLEOTIDE SEQUENCE [LARGE SCALE GENOMIC DNA]</scope>
    <source>
        <strain evidence="2 3">MZT7</strain>
    </source>
</reference>
<name>A0ABY3RW75_9MICO</name>
<dbReference type="RefSeq" id="WP_231820608.1">
    <property type="nucleotide sequence ID" value="NZ_CP082781.1"/>
</dbReference>
<dbReference type="EMBL" id="CP082781">
    <property type="protein sequence ID" value="UGS27151.1"/>
    <property type="molecule type" value="Genomic_DNA"/>
</dbReference>
<gene>
    <name evidence="2" type="ORF">K8F61_02760</name>
</gene>
<keyword evidence="3" id="KW-1185">Reference proteome</keyword>
<keyword evidence="1" id="KW-0472">Membrane</keyword>
<evidence type="ECO:0000313" key="2">
    <source>
        <dbReference type="EMBL" id="UGS27151.1"/>
    </source>
</evidence>
<evidence type="ECO:0000313" key="3">
    <source>
        <dbReference type="Proteomes" id="UP001199642"/>
    </source>
</evidence>
<evidence type="ECO:0000256" key="1">
    <source>
        <dbReference type="SAM" id="Phobius"/>
    </source>
</evidence>
<organism evidence="2 3">
    <name type="scientific">Microbacterium resistens</name>
    <dbReference type="NCBI Taxonomy" id="156977"/>
    <lineage>
        <taxon>Bacteria</taxon>
        <taxon>Bacillati</taxon>
        <taxon>Actinomycetota</taxon>
        <taxon>Actinomycetes</taxon>
        <taxon>Micrococcales</taxon>
        <taxon>Microbacteriaceae</taxon>
        <taxon>Microbacterium</taxon>
    </lineage>
</organism>
<keyword evidence="1" id="KW-1133">Transmembrane helix</keyword>
<feature type="transmembrane region" description="Helical" evidence="1">
    <location>
        <begin position="21"/>
        <end position="46"/>
    </location>
</feature>
<feature type="transmembrane region" description="Helical" evidence="1">
    <location>
        <begin position="58"/>
        <end position="75"/>
    </location>
</feature>
<keyword evidence="1" id="KW-0812">Transmembrane</keyword>